<dbReference type="EMBL" id="CP047423">
    <property type="protein sequence ID" value="QPD04076.1"/>
    <property type="molecule type" value="Genomic_DNA"/>
</dbReference>
<evidence type="ECO:0000313" key="2">
    <source>
        <dbReference type="Proteomes" id="UP000593737"/>
    </source>
</evidence>
<evidence type="ECO:0000313" key="1">
    <source>
        <dbReference type="EMBL" id="QPD04076.1"/>
    </source>
</evidence>
<gene>
    <name evidence="1" type="ORF">Nkreftii_001850</name>
</gene>
<protein>
    <submittedName>
        <fullName evidence="1">Uncharacterized protein</fullName>
    </submittedName>
</protein>
<dbReference type="AlphaFoldDB" id="A0A7S8FE15"/>
<accession>A0A7S8FE15</accession>
<proteinExistence type="predicted"/>
<dbReference type="Proteomes" id="UP000593737">
    <property type="component" value="Chromosome"/>
</dbReference>
<organism evidence="1 2">
    <name type="scientific">Candidatus Nitrospira kreftii</name>
    <dbReference type="NCBI Taxonomy" id="2652173"/>
    <lineage>
        <taxon>Bacteria</taxon>
        <taxon>Pseudomonadati</taxon>
        <taxon>Nitrospirota</taxon>
        <taxon>Nitrospiria</taxon>
        <taxon>Nitrospirales</taxon>
        <taxon>Nitrospiraceae</taxon>
        <taxon>Nitrospira</taxon>
    </lineage>
</organism>
<reference evidence="1 2" key="1">
    <citation type="journal article" date="2020" name="ISME J.">
        <title>Enrichment and physiological characterization of a novel comammox Nitrospira indicates ammonium inhibition of complete nitrification.</title>
        <authorList>
            <person name="Sakoula D."/>
            <person name="Koch H."/>
            <person name="Frank J."/>
            <person name="Jetten M.S.M."/>
            <person name="van Kessel M.A.H.J."/>
            <person name="Lucker S."/>
        </authorList>
    </citation>
    <scope>NUCLEOTIDE SEQUENCE [LARGE SCALE GENOMIC DNA]</scope>
    <source>
        <strain evidence="1">Comreactor17</strain>
    </source>
</reference>
<name>A0A7S8FE15_9BACT</name>
<sequence length="56" mass="6258">MVRTYARKHPTTATGEQMQNTGLVPSIVYYEIRIGNSQPSALDMCDTLTFSSPEHL</sequence>
<dbReference type="KEGG" id="nkf:Nkreftii_001850"/>